<sequence length="152" mass="17003">MLNSVSNLSSRAAPYSLHGRRSRWEFIRLSRTDNAYCCGGSVSAMPAHVQSHLPPKTLPRDTKVVALLHADGGWNKELVGSECKCIDVDCIMQLEVGDDQGLCHVLIHCSFARLVWALSHLPWSIVPRDDLEPEEWVRHATCTWMPDNLLAS</sequence>
<dbReference type="EMBL" id="JACGWO010000001">
    <property type="protein sequence ID" value="KAK4438583.1"/>
    <property type="molecule type" value="Genomic_DNA"/>
</dbReference>
<dbReference type="AlphaFoldDB" id="A0AAE1YZF0"/>
<proteinExistence type="predicted"/>
<reference evidence="1" key="2">
    <citation type="journal article" date="2024" name="Plant">
        <title>Genomic evolution and insights into agronomic trait innovations of Sesamum species.</title>
        <authorList>
            <person name="Miao H."/>
            <person name="Wang L."/>
            <person name="Qu L."/>
            <person name="Liu H."/>
            <person name="Sun Y."/>
            <person name="Le M."/>
            <person name="Wang Q."/>
            <person name="Wei S."/>
            <person name="Zheng Y."/>
            <person name="Lin W."/>
            <person name="Duan Y."/>
            <person name="Cao H."/>
            <person name="Xiong S."/>
            <person name="Wang X."/>
            <person name="Wei L."/>
            <person name="Li C."/>
            <person name="Ma Q."/>
            <person name="Ju M."/>
            <person name="Zhao R."/>
            <person name="Li G."/>
            <person name="Mu C."/>
            <person name="Tian Q."/>
            <person name="Mei H."/>
            <person name="Zhang T."/>
            <person name="Gao T."/>
            <person name="Zhang H."/>
        </authorList>
    </citation>
    <scope>NUCLEOTIDE SEQUENCE</scope>
    <source>
        <strain evidence="1">3651</strain>
    </source>
</reference>
<reference evidence="1" key="1">
    <citation type="submission" date="2020-06" db="EMBL/GenBank/DDBJ databases">
        <authorList>
            <person name="Li T."/>
            <person name="Hu X."/>
            <person name="Zhang T."/>
            <person name="Song X."/>
            <person name="Zhang H."/>
            <person name="Dai N."/>
            <person name="Sheng W."/>
            <person name="Hou X."/>
            <person name="Wei L."/>
        </authorList>
    </citation>
    <scope>NUCLEOTIDE SEQUENCE</scope>
    <source>
        <strain evidence="1">3651</strain>
        <tissue evidence="1">Leaf</tissue>
    </source>
</reference>
<name>A0AAE1YZF0_9LAMI</name>
<organism evidence="1 2">
    <name type="scientific">Sesamum alatum</name>
    <dbReference type="NCBI Taxonomy" id="300844"/>
    <lineage>
        <taxon>Eukaryota</taxon>
        <taxon>Viridiplantae</taxon>
        <taxon>Streptophyta</taxon>
        <taxon>Embryophyta</taxon>
        <taxon>Tracheophyta</taxon>
        <taxon>Spermatophyta</taxon>
        <taxon>Magnoliopsida</taxon>
        <taxon>eudicotyledons</taxon>
        <taxon>Gunneridae</taxon>
        <taxon>Pentapetalae</taxon>
        <taxon>asterids</taxon>
        <taxon>lamiids</taxon>
        <taxon>Lamiales</taxon>
        <taxon>Pedaliaceae</taxon>
        <taxon>Sesamum</taxon>
    </lineage>
</organism>
<accession>A0AAE1YZF0</accession>
<protein>
    <submittedName>
        <fullName evidence="1">Uncharacterized protein</fullName>
    </submittedName>
</protein>
<comment type="caution">
    <text evidence="1">The sequence shown here is derived from an EMBL/GenBank/DDBJ whole genome shotgun (WGS) entry which is preliminary data.</text>
</comment>
<evidence type="ECO:0000313" key="1">
    <source>
        <dbReference type="EMBL" id="KAK4438583.1"/>
    </source>
</evidence>
<keyword evidence="2" id="KW-1185">Reference proteome</keyword>
<dbReference type="Proteomes" id="UP001293254">
    <property type="component" value="Unassembled WGS sequence"/>
</dbReference>
<gene>
    <name evidence="1" type="ORF">Salat_0192800</name>
</gene>
<evidence type="ECO:0000313" key="2">
    <source>
        <dbReference type="Proteomes" id="UP001293254"/>
    </source>
</evidence>